<keyword evidence="1" id="KW-0472">Membrane</keyword>
<reference evidence="2" key="1">
    <citation type="submission" date="2018-06" db="EMBL/GenBank/DDBJ databases">
        <authorList>
            <person name="Zhirakovskaya E."/>
        </authorList>
    </citation>
    <scope>NUCLEOTIDE SEQUENCE</scope>
</reference>
<name>A0A3B1B3L5_9ZZZZ</name>
<evidence type="ECO:0000313" key="2">
    <source>
        <dbReference type="EMBL" id="VAX06614.1"/>
    </source>
</evidence>
<keyword evidence="1" id="KW-1133">Transmembrane helix</keyword>
<dbReference type="EMBL" id="UOFW01000169">
    <property type="protein sequence ID" value="VAX06614.1"/>
    <property type="molecule type" value="Genomic_DNA"/>
</dbReference>
<keyword evidence="1" id="KW-0812">Transmembrane</keyword>
<protein>
    <submittedName>
        <fullName evidence="2">Uncharacterized protein</fullName>
    </submittedName>
</protein>
<organism evidence="2">
    <name type="scientific">hydrothermal vent metagenome</name>
    <dbReference type="NCBI Taxonomy" id="652676"/>
    <lineage>
        <taxon>unclassified sequences</taxon>
        <taxon>metagenomes</taxon>
        <taxon>ecological metagenomes</taxon>
    </lineage>
</organism>
<dbReference type="AlphaFoldDB" id="A0A3B1B3L5"/>
<evidence type="ECO:0000256" key="1">
    <source>
        <dbReference type="SAM" id="Phobius"/>
    </source>
</evidence>
<proteinExistence type="predicted"/>
<accession>A0A3B1B3L5</accession>
<gene>
    <name evidence="2" type="ORF">MNBD_ALPHA03-1966</name>
</gene>
<sequence>MHVFEMVVLIVAIVVIGGLIKSYFERNKVGGSSDAFDDLMHEFGLSDYYSKKEVDVYIKKIEAMEQRIQVLERIATDKGRDLADEIDNLKHRR</sequence>
<feature type="transmembrane region" description="Helical" evidence="1">
    <location>
        <begin position="6"/>
        <end position="24"/>
    </location>
</feature>